<name>A0ABS4RS73_PAEXY</name>
<organism evidence="4 5">
    <name type="scientific">Paenibacillus xylanexedens</name>
    <dbReference type="NCBI Taxonomy" id="528191"/>
    <lineage>
        <taxon>Bacteria</taxon>
        <taxon>Bacillati</taxon>
        <taxon>Bacillota</taxon>
        <taxon>Bacilli</taxon>
        <taxon>Bacillales</taxon>
        <taxon>Paenibacillaceae</taxon>
        <taxon>Paenibacillus</taxon>
    </lineage>
</organism>
<evidence type="ECO:0000256" key="3">
    <source>
        <dbReference type="SAM" id="Phobius"/>
    </source>
</evidence>
<feature type="transmembrane region" description="Helical" evidence="3">
    <location>
        <begin position="166"/>
        <end position="186"/>
    </location>
</feature>
<dbReference type="Gene3D" id="2.40.50.120">
    <property type="match status" value="1"/>
</dbReference>
<keyword evidence="3" id="KW-1133">Transmembrane helix</keyword>
<evidence type="ECO:0008006" key="6">
    <source>
        <dbReference type="Google" id="ProtNLM"/>
    </source>
</evidence>
<gene>
    <name evidence="4" type="ORF">J2Z28_002351</name>
</gene>
<reference evidence="4 5" key="1">
    <citation type="submission" date="2021-03" db="EMBL/GenBank/DDBJ databases">
        <title>Genomic Encyclopedia of Type Strains, Phase IV (KMG-IV): sequencing the most valuable type-strain genomes for metagenomic binning, comparative biology and taxonomic classification.</title>
        <authorList>
            <person name="Goeker M."/>
        </authorList>
    </citation>
    <scope>NUCLEOTIDE SEQUENCE [LARGE SCALE GENOMIC DNA]</scope>
    <source>
        <strain evidence="4 5">DSM 21292</strain>
    </source>
</reference>
<evidence type="ECO:0000256" key="2">
    <source>
        <dbReference type="ARBA" id="ARBA00022525"/>
    </source>
</evidence>
<keyword evidence="2" id="KW-0964">Secreted</keyword>
<evidence type="ECO:0000313" key="5">
    <source>
        <dbReference type="Proteomes" id="UP000810207"/>
    </source>
</evidence>
<dbReference type="RefSeq" id="WP_211082573.1">
    <property type="nucleotide sequence ID" value="NZ_CBCSLC010000008.1"/>
</dbReference>
<accession>A0ABS4RS73</accession>
<protein>
    <recommendedName>
        <fullName evidence="6">Tissue inhibitor of metalloproteinase</fullName>
    </recommendedName>
</protein>
<keyword evidence="3" id="KW-0812">Transmembrane</keyword>
<comment type="subcellular location">
    <subcellularLocation>
        <location evidence="1">Secreted</location>
    </subcellularLocation>
</comment>
<keyword evidence="5" id="KW-1185">Reference proteome</keyword>
<dbReference type="Proteomes" id="UP000810207">
    <property type="component" value="Unassembled WGS sequence"/>
</dbReference>
<dbReference type="Pfam" id="PF00965">
    <property type="entry name" value="TIMP"/>
    <property type="match status" value="1"/>
</dbReference>
<sequence>MKRRLVMCMLILLLVTSGLALFPREKVYACSCVESDVQERLKTNTTIFTGEVVKKGRSQQSKHDGLLREYTFDVDTAWKGVNAKKMKILASDGGSESCGIQFEKNQSYLIYAYQYEVDHKLHTNLCSRNVPIEQAGDDLKLLGAGKLVSKEDFGETNDGGGRTVPFYLILYGGVILLAALAVLWLWRRKKRI</sequence>
<dbReference type="SUPFAM" id="SSF50242">
    <property type="entry name" value="TIMP-like"/>
    <property type="match status" value="1"/>
</dbReference>
<evidence type="ECO:0000313" key="4">
    <source>
        <dbReference type="EMBL" id="MBP2245733.1"/>
    </source>
</evidence>
<dbReference type="InterPro" id="IPR001820">
    <property type="entry name" value="TIMP"/>
</dbReference>
<proteinExistence type="predicted"/>
<evidence type="ECO:0000256" key="1">
    <source>
        <dbReference type="ARBA" id="ARBA00004613"/>
    </source>
</evidence>
<keyword evidence="3" id="KW-0472">Membrane</keyword>
<dbReference type="EMBL" id="JAGIKV010000007">
    <property type="protein sequence ID" value="MBP2245733.1"/>
    <property type="molecule type" value="Genomic_DNA"/>
</dbReference>
<dbReference type="InterPro" id="IPR008993">
    <property type="entry name" value="TIMP-like_OB-fold"/>
</dbReference>
<comment type="caution">
    <text evidence="4">The sequence shown here is derived from an EMBL/GenBank/DDBJ whole genome shotgun (WGS) entry which is preliminary data.</text>
</comment>